<dbReference type="InterPro" id="IPR016527">
    <property type="entry name" value="ORC4"/>
</dbReference>
<evidence type="ECO:0000256" key="5">
    <source>
        <dbReference type="ARBA" id="ARBA00023242"/>
    </source>
</evidence>
<dbReference type="GO" id="GO:0003688">
    <property type="term" value="F:DNA replication origin binding"/>
    <property type="evidence" value="ECO:0007669"/>
    <property type="project" value="TreeGrafter"/>
</dbReference>
<evidence type="ECO:0000256" key="4">
    <source>
        <dbReference type="ARBA" id="ARBA00023125"/>
    </source>
</evidence>
<dbReference type="GO" id="GO:0005664">
    <property type="term" value="C:nuclear origin of replication recognition complex"/>
    <property type="evidence" value="ECO:0007669"/>
    <property type="project" value="TreeGrafter"/>
</dbReference>
<dbReference type="InterPro" id="IPR032705">
    <property type="entry name" value="ORC4_C"/>
</dbReference>
<dbReference type="Pfam" id="PF13401">
    <property type="entry name" value="AAA_22"/>
    <property type="match status" value="1"/>
</dbReference>
<keyword evidence="4" id="KW-0238">DNA-binding</keyword>
<keyword evidence="5" id="KW-0539">Nucleus</keyword>
<gene>
    <name evidence="8" type="ORF">DASB73_008650</name>
</gene>
<dbReference type="SUPFAM" id="SSF52540">
    <property type="entry name" value="P-loop containing nucleoside triphosphate hydrolases"/>
    <property type="match status" value="1"/>
</dbReference>
<reference evidence="8 9" key="1">
    <citation type="journal article" date="2023" name="Elife">
        <title>Identification of key yeast species and microbe-microbe interactions impacting larval growth of Drosophila in the wild.</title>
        <authorList>
            <person name="Mure A."/>
            <person name="Sugiura Y."/>
            <person name="Maeda R."/>
            <person name="Honda K."/>
            <person name="Sakurai N."/>
            <person name="Takahashi Y."/>
            <person name="Watada M."/>
            <person name="Katoh T."/>
            <person name="Gotoh A."/>
            <person name="Gotoh Y."/>
            <person name="Taniguchi I."/>
            <person name="Nakamura K."/>
            <person name="Hayashi T."/>
            <person name="Katayama T."/>
            <person name="Uemura T."/>
            <person name="Hattori Y."/>
        </authorList>
    </citation>
    <scope>NUCLEOTIDE SEQUENCE [LARGE SCALE GENOMIC DNA]</scope>
    <source>
        <strain evidence="8 9">SB-73</strain>
    </source>
</reference>
<evidence type="ECO:0000259" key="6">
    <source>
        <dbReference type="Pfam" id="PF13401"/>
    </source>
</evidence>
<proteinExistence type="inferred from homology"/>
<dbReference type="Pfam" id="PF14629">
    <property type="entry name" value="ORC4_C"/>
    <property type="match status" value="1"/>
</dbReference>
<comment type="subcellular location">
    <subcellularLocation>
        <location evidence="1">Nucleus</location>
    </subcellularLocation>
</comment>
<comment type="similarity">
    <text evidence="2">Belongs to the ORC4 family.</text>
</comment>
<feature type="domain" description="ORC1/DEAH AAA+ ATPase" evidence="6">
    <location>
        <begin position="47"/>
        <end position="180"/>
    </location>
</feature>
<name>A0AAV5RFA3_STABA</name>
<evidence type="ECO:0000313" key="9">
    <source>
        <dbReference type="Proteomes" id="UP001362899"/>
    </source>
</evidence>
<evidence type="ECO:0000256" key="1">
    <source>
        <dbReference type="ARBA" id="ARBA00004123"/>
    </source>
</evidence>
<organism evidence="8 9">
    <name type="scientific">Starmerella bacillaris</name>
    <name type="common">Yeast</name>
    <name type="synonym">Candida zemplinina</name>
    <dbReference type="NCBI Taxonomy" id="1247836"/>
    <lineage>
        <taxon>Eukaryota</taxon>
        <taxon>Fungi</taxon>
        <taxon>Dikarya</taxon>
        <taxon>Ascomycota</taxon>
        <taxon>Saccharomycotina</taxon>
        <taxon>Dipodascomycetes</taxon>
        <taxon>Dipodascales</taxon>
        <taxon>Trichomonascaceae</taxon>
        <taxon>Starmerella</taxon>
    </lineage>
</organism>
<dbReference type="GO" id="GO:0016887">
    <property type="term" value="F:ATP hydrolysis activity"/>
    <property type="evidence" value="ECO:0007669"/>
    <property type="project" value="InterPro"/>
</dbReference>
<dbReference type="Gene3D" id="3.40.50.300">
    <property type="entry name" value="P-loop containing nucleotide triphosphate hydrolases"/>
    <property type="match status" value="1"/>
</dbReference>
<evidence type="ECO:0000256" key="3">
    <source>
        <dbReference type="ARBA" id="ARBA00022705"/>
    </source>
</evidence>
<dbReference type="GO" id="GO:0006270">
    <property type="term" value="P:DNA replication initiation"/>
    <property type="evidence" value="ECO:0007669"/>
    <property type="project" value="TreeGrafter"/>
</dbReference>
<dbReference type="InterPro" id="IPR049945">
    <property type="entry name" value="AAA_22"/>
</dbReference>
<dbReference type="PANTHER" id="PTHR12087">
    <property type="entry name" value="ORIGIN RECOGNITION COMPLEX SUBUNIT 4"/>
    <property type="match status" value="1"/>
</dbReference>
<evidence type="ECO:0000259" key="7">
    <source>
        <dbReference type="Pfam" id="PF14629"/>
    </source>
</evidence>
<dbReference type="AlphaFoldDB" id="A0AAV5RFA3"/>
<dbReference type="PANTHER" id="PTHR12087:SF0">
    <property type="entry name" value="ORIGIN RECOGNITION COMPLEX SUBUNIT 4"/>
    <property type="match status" value="1"/>
</dbReference>
<dbReference type="InterPro" id="IPR027417">
    <property type="entry name" value="P-loop_NTPase"/>
</dbReference>
<comment type="caution">
    <text evidence="8">The sequence shown here is derived from an EMBL/GenBank/DDBJ whole genome shotgun (WGS) entry which is preliminary data.</text>
</comment>
<keyword evidence="3" id="KW-0235">DNA replication</keyword>
<accession>A0AAV5RFA3</accession>
<dbReference type="EMBL" id="BTGC01000003">
    <property type="protein sequence ID" value="GMM49907.1"/>
    <property type="molecule type" value="Genomic_DNA"/>
</dbReference>
<evidence type="ECO:0000313" key="8">
    <source>
        <dbReference type="EMBL" id="GMM49907.1"/>
    </source>
</evidence>
<evidence type="ECO:0000256" key="2">
    <source>
        <dbReference type="ARBA" id="ARBA00005334"/>
    </source>
</evidence>
<protein>
    <submittedName>
        <fullName evidence="8">Origin recognition complex subunit 4</fullName>
    </submittedName>
</protein>
<sequence>MEHVRSHVLQKLYGQRHPRKVVGLEKEYDLIYSCLKNTIIQKRGHQCLLLGAEATGKSLLISKALAQLEAEFPEQYLVVKVNGLIHGDDKSALRSIAQQLDSKLHTNGDNIETIKMSQTMQNINALFDSASFNENSEQKISVVFIVEEFQKFCQMHQVLAYELLNFSQTCPFGVAFIGVSKRSNVVELLEKRNRSRNSAISVFLPRPKTVAGLEAIAYSILAVDDEEVLEKYPEEVEMWNSYLEQQLAATIAAIAKDVFYLTNSPAHLCQQLLPSILNITELTNPSQSLMALGTSESLTSDADNVAELDWALLICAARSQIKFNTQTVNLVIVMDEWRQIAKETHIARFSTHNITSLETPGTTKSSILLAKHAWERLINLGLLQPVNANDGFSELKMYVPELNIDDLKLLLKRSFSLYSWTDLN</sequence>
<feature type="domain" description="Origin recognition complex subunit 4 C-terminal" evidence="7">
    <location>
        <begin position="216"/>
        <end position="408"/>
    </location>
</feature>
<keyword evidence="9" id="KW-1185">Reference proteome</keyword>
<dbReference type="Proteomes" id="UP001362899">
    <property type="component" value="Unassembled WGS sequence"/>
</dbReference>